<name>A0A9K3CTD4_9EUKA</name>
<reference evidence="1 2" key="1">
    <citation type="journal article" date="2018" name="PLoS ONE">
        <title>The draft genome of Kipferlia bialata reveals reductive genome evolution in fornicate parasites.</title>
        <authorList>
            <person name="Tanifuji G."/>
            <person name="Takabayashi S."/>
            <person name="Kume K."/>
            <person name="Takagi M."/>
            <person name="Nakayama T."/>
            <person name="Kamikawa R."/>
            <person name="Inagaki Y."/>
            <person name="Hashimoto T."/>
        </authorList>
    </citation>
    <scope>NUCLEOTIDE SEQUENCE [LARGE SCALE GENOMIC DNA]</scope>
    <source>
        <strain evidence="1">NY0173</strain>
    </source>
</reference>
<proteinExistence type="predicted"/>
<protein>
    <submittedName>
        <fullName evidence="1">Uncharacterized protein</fullName>
    </submittedName>
</protein>
<dbReference type="AlphaFoldDB" id="A0A9K3CTD4"/>
<dbReference type="EMBL" id="BDIP01000840">
    <property type="protein sequence ID" value="GIQ82861.1"/>
    <property type="molecule type" value="Genomic_DNA"/>
</dbReference>
<accession>A0A9K3CTD4</accession>
<sequence length="79" mass="9067">MLRKLRLGQFMSNYSAREIFLVAAKSHTRHGAPALSLQDFYRLIYVVAQFVYARPAFYEALASPAERTARLVDKLIFLS</sequence>
<evidence type="ECO:0000313" key="1">
    <source>
        <dbReference type="EMBL" id="GIQ82861.1"/>
    </source>
</evidence>
<evidence type="ECO:0000313" key="2">
    <source>
        <dbReference type="Proteomes" id="UP000265618"/>
    </source>
</evidence>
<dbReference type="Proteomes" id="UP000265618">
    <property type="component" value="Unassembled WGS sequence"/>
</dbReference>
<comment type="caution">
    <text evidence="1">The sequence shown here is derived from an EMBL/GenBank/DDBJ whole genome shotgun (WGS) entry which is preliminary data.</text>
</comment>
<gene>
    <name evidence="1" type="ORF">KIPB_004080</name>
</gene>
<organism evidence="1 2">
    <name type="scientific">Kipferlia bialata</name>
    <dbReference type="NCBI Taxonomy" id="797122"/>
    <lineage>
        <taxon>Eukaryota</taxon>
        <taxon>Metamonada</taxon>
        <taxon>Carpediemonas-like organisms</taxon>
        <taxon>Kipferlia</taxon>
    </lineage>
</organism>
<keyword evidence="2" id="KW-1185">Reference proteome</keyword>